<feature type="region of interest" description="Disordered" evidence="10">
    <location>
        <begin position="195"/>
        <end position="214"/>
    </location>
</feature>
<dbReference type="InterPro" id="IPR002110">
    <property type="entry name" value="Ankyrin_rpt"/>
</dbReference>
<evidence type="ECO:0000256" key="3">
    <source>
        <dbReference type="ARBA" id="ARBA00022537"/>
    </source>
</evidence>
<keyword evidence="5" id="KW-0800">Toxin</keyword>
<dbReference type="PROSITE" id="PS50088">
    <property type="entry name" value="ANK_REPEAT"/>
    <property type="match status" value="3"/>
</dbReference>
<feature type="compositionally biased region" description="Basic and acidic residues" evidence="10">
    <location>
        <begin position="448"/>
        <end position="460"/>
    </location>
</feature>
<dbReference type="GO" id="GO:0006887">
    <property type="term" value="P:exocytosis"/>
    <property type="evidence" value="ECO:0007669"/>
    <property type="project" value="UniProtKB-KW"/>
</dbReference>
<dbReference type="Pfam" id="PF12796">
    <property type="entry name" value="Ank_2"/>
    <property type="match status" value="2"/>
</dbReference>
<dbReference type="PROSITE" id="PS50297">
    <property type="entry name" value="ANK_REP_REGION"/>
    <property type="match status" value="3"/>
</dbReference>
<accession>A0A131Y8E3</accession>
<dbReference type="SMART" id="SM00248">
    <property type="entry name" value="ANK"/>
    <property type="match status" value="4"/>
</dbReference>
<evidence type="ECO:0000256" key="5">
    <source>
        <dbReference type="ARBA" id="ARBA00023028"/>
    </source>
</evidence>
<dbReference type="InterPro" id="IPR036770">
    <property type="entry name" value="Ankyrin_rpt-contain_sf"/>
</dbReference>
<feature type="compositionally biased region" description="Basic and acidic residues" evidence="10">
    <location>
        <begin position="314"/>
        <end position="323"/>
    </location>
</feature>
<evidence type="ECO:0000256" key="4">
    <source>
        <dbReference type="ARBA" id="ARBA00022737"/>
    </source>
</evidence>
<name>A0A131Y8E3_IXORI</name>
<feature type="repeat" description="ANK" evidence="8">
    <location>
        <begin position="68"/>
        <end position="100"/>
    </location>
</feature>
<sequence length="1368" mass="150748">QNLDTALHLALSTGQPDMALLLVQFDADVLARNKEGMSPLYLAVLQQHLDVARVLLDKGAMPNAGDNQKKTPLMVACEAGSVPLVQLLVSRGASVGAIDQDSRSAMDYATRAGKEECCKVLAGTGTPRRMGGDAINGDLDSWKSSTDSEASEKQKRLPFNTRKASSMRSSQKSNADQPISLNGFNGVGSAKFGRSFSVETGSSNHNRQSSDGPLLQTIALAPPDKPKEVEPQAAESRDVLGKPHFEENDIGSWLAGDDSVEEDPDEEAKVTSLYIPSASQKRKPEKEDDFHKSVEVLLAYEGQQLTREAATKSADGKDAKKAGNGEAVVGKAESVNASRSPESSDWDSTEGVATLPRHQVASPPQEGTLGRVDTLQGTEEIWEKNPILPPDAEETPKHLATPEQDLPAEEDDAPQRPPRFSKNRLRSSWSSSSSSSVPSRTGPLVVGRSERRGAVTKKEGEDSEAGSSSPKPDDAPRNREPPRTAANGNAVGETRRSPEASTRNSREKENALLRPMKINGGSGSDPEALVATLQMQVNSAKSDLQEQVEQRKVAESLARELQLQLSRREEAIMRDVETKDTIDGKLADLEQELKSAKGLIKDLHHEIESLQKQLNCYKESADVYKEASEKQENLFKELLSEKEKFWAEEREKMLSQLKEKDALASTAQTTTEFLAIQEKLVALHDVLASLNLKADATCDATCDATSAADGISKLLQLSNTALGDLQKLSESAEHTTSLLRNIDENLQGTNDKKLGITQLLEASQKLEGLSSWTQNCDGIGQTLERLETNQKALTNTLGELQSLLATGHDSASVPCRKEESGNLEASDLLDIKEGVTRVLRRLDRFADEIKTASGAEGTKATQKVVESFSEYHSSTKQEMLNLLNKVSCEQKAQVDRVVRNTSGISEEFAEIRLNQSTALKQLQSLKDELIQMDTSGMFARLESSQEKSAQHVTRMVEPVSAELKNMQATLQRQHEELVTKISEPAQPGVAPEQWQGVIERLDCLLDQTSSLQAKERAGRLERLSADLREVSPENDLPTLLGGLTNALADLKGEVRRQQGPGFERRASLRIPGDATDHLLPHHRAALARNNVAEESKLEKEKYRSKKALLKYKSELKGIKEKLKNINHICERDGLKGNRQIDQQASDLQRRIDMLALRIDSDRQYRTDLEISNLRTEMHHIRQGLSREELHKSLPSTYRKLGHMTPSETPTKLTDYNGCQNMFHKYRTDLTEEVHHLRRNLGSEPDVHYSWLSTNNTPENHNVEVATGDTYSRKQLSGQSQSTPHPVPLFAKRLPSWSVSPVKSAPPVPAQSTSTRQRVQAMLDESLARHLTPGNSFVAPPHEEYDSVDAELKKSLAELTNSLEKTYLV</sequence>
<evidence type="ECO:0000313" key="11">
    <source>
        <dbReference type="EMBL" id="JAP75734.1"/>
    </source>
</evidence>
<feature type="repeat" description="ANK" evidence="8">
    <location>
        <begin position="35"/>
        <end position="67"/>
    </location>
</feature>
<evidence type="ECO:0000256" key="6">
    <source>
        <dbReference type="ARBA" id="ARBA00023043"/>
    </source>
</evidence>
<feature type="compositionally biased region" description="Basic and acidic residues" evidence="10">
    <location>
        <begin position="471"/>
        <end position="482"/>
    </location>
</feature>
<feature type="compositionally biased region" description="Basic and acidic residues" evidence="10">
    <location>
        <begin position="224"/>
        <end position="247"/>
    </location>
</feature>
<reference evidence="11" key="1">
    <citation type="submission" date="2016-02" db="EMBL/GenBank/DDBJ databases">
        <title>RNAseq analyses of the midgut from blood- or serum-fed Ixodes ricinus ticks.</title>
        <authorList>
            <person name="Perner J."/>
            <person name="Provaznik J."/>
            <person name="Schrenkova J."/>
            <person name="Urbanova V."/>
            <person name="Ribeiro J.M."/>
            <person name="Kopacek P."/>
        </authorList>
    </citation>
    <scope>NUCLEOTIDE SEQUENCE</scope>
    <source>
        <tissue evidence="11">Gut</tissue>
    </source>
</reference>
<dbReference type="GO" id="GO:0044231">
    <property type="term" value="C:host cell presynaptic membrane"/>
    <property type="evidence" value="ECO:0007669"/>
    <property type="project" value="UniProtKB-KW"/>
</dbReference>
<feature type="coiled-coil region" evidence="9">
    <location>
        <begin position="530"/>
        <end position="644"/>
    </location>
</feature>
<keyword evidence="5" id="KW-0638">Presynaptic neurotoxin</keyword>
<dbReference type="EMBL" id="GEFM01000062">
    <property type="protein sequence ID" value="JAP75734.1"/>
    <property type="molecule type" value="mRNA"/>
</dbReference>
<feature type="repeat" description="ANK" evidence="8">
    <location>
        <begin position="2"/>
        <end position="34"/>
    </location>
</feature>
<keyword evidence="3" id="KW-1052">Target cell membrane</keyword>
<keyword evidence="4" id="KW-0677">Repeat</keyword>
<dbReference type="GO" id="GO:0044218">
    <property type="term" value="C:other organism cell membrane"/>
    <property type="evidence" value="ECO:0007669"/>
    <property type="project" value="UniProtKB-KW"/>
</dbReference>
<feature type="non-terminal residue" evidence="11">
    <location>
        <position position="1"/>
    </location>
</feature>
<feature type="region of interest" description="Disordered" evidence="10">
    <location>
        <begin position="224"/>
        <end position="290"/>
    </location>
</feature>
<feature type="compositionally biased region" description="Polar residues" evidence="10">
    <location>
        <begin position="162"/>
        <end position="182"/>
    </location>
</feature>
<keyword evidence="6 8" id="KW-0040">ANK repeat</keyword>
<feature type="region of interest" description="Disordered" evidence="10">
    <location>
        <begin position="123"/>
        <end position="182"/>
    </location>
</feature>
<evidence type="ECO:0000256" key="10">
    <source>
        <dbReference type="SAM" id="MobiDB-lite"/>
    </source>
</evidence>
<comment type="subcellular location">
    <subcellularLocation>
        <location evidence="1">Target cell membrane</location>
    </subcellularLocation>
</comment>
<dbReference type="PANTHER" id="PTHR24173:SF74">
    <property type="entry name" value="ANKYRIN REPEAT DOMAIN-CONTAINING PROTEIN 16"/>
    <property type="match status" value="1"/>
</dbReference>
<feature type="compositionally biased region" description="Low complexity" evidence="10">
    <location>
        <begin position="427"/>
        <end position="436"/>
    </location>
</feature>
<evidence type="ECO:0000256" key="8">
    <source>
        <dbReference type="PROSITE-ProRule" id="PRU00023"/>
    </source>
</evidence>
<evidence type="ECO:0000256" key="2">
    <source>
        <dbReference type="ARBA" id="ARBA00022483"/>
    </source>
</evidence>
<feature type="compositionally biased region" description="Polar residues" evidence="10">
    <location>
        <begin position="197"/>
        <end position="211"/>
    </location>
</feature>
<keyword evidence="2" id="KW-0268">Exocytosis</keyword>
<organism evidence="11">
    <name type="scientific">Ixodes ricinus</name>
    <name type="common">Common tick</name>
    <name type="synonym">Acarus ricinus</name>
    <dbReference type="NCBI Taxonomy" id="34613"/>
    <lineage>
        <taxon>Eukaryota</taxon>
        <taxon>Metazoa</taxon>
        <taxon>Ecdysozoa</taxon>
        <taxon>Arthropoda</taxon>
        <taxon>Chelicerata</taxon>
        <taxon>Arachnida</taxon>
        <taxon>Acari</taxon>
        <taxon>Parasitiformes</taxon>
        <taxon>Ixodida</taxon>
        <taxon>Ixodoidea</taxon>
        <taxon>Ixodidae</taxon>
        <taxon>Ixodinae</taxon>
        <taxon>Ixodes</taxon>
    </lineage>
</organism>
<feature type="compositionally biased region" description="Basic and acidic residues" evidence="10">
    <location>
        <begin position="493"/>
        <end position="510"/>
    </location>
</feature>
<dbReference type="PANTHER" id="PTHR24173">
    <property type="entry name" value="ANKYRIN REPEAT CONTAINING"/>
    <property type="match status" value="1"/>
</dbReference>
<keyword evidence="7" id="KW-1053">Target membrane</keyword>
<keyword evidence="5" id="KW-0528">Neurotoxin</keyword>
<dbReference type="Gene3D" id="1.25.40.20">
    <property type="entry name" value="Ankyrin repeat-containing domain"/>
    <property type="match status" value="2"/>
</dbReference>
<keyword evidence="7" id="KW-0472">Membrane</keyword>
<evidence type="ECO:0000256" key="1">
    <source>
        <dbReference type="ARBA" id="ARBA00004175"/>
    </source>
</evidence>
<proteinExistence type="evidence at transcript level"/>
<keyword evidence="9" id="KW-0175">Coiled coil</keyword>
<evidence type="ECO:0000256" key="9">
    <source>
        <dbReference type="SAM" id="Coils"/>
    </source>
</evidence>
<feature type="region of interest" description="Disordered" evidence="10">
    <location>
        <begin position="307"/>
        <end position="510"/>
    </location>
</feature>
<evidence type="ECO:0000256" key="7">
    <source>
        <dbReference type="ARBA" id="ARBA00023298"/>
    </source>
</evidence>
<dbReference type="SUPFAM" id="SSF48403">
    <property type="entry name" value="Ankyrin repeat"/>
    <property type="match status" value="1"/>
</dbReference>
<protein>
    <submittedName>
        <fullName evidence="11">Putative myosin complex</fullName>
    </submittedName>
</protein>